<dbReference type="SUPFAM" id="SSF53822">
    <property type="entry name" value="Periplasmic binding protein-like I"/>
    <property type="match status" value="1"/>
</dbReference>
<dbReference type="Gene3D" id="3.40.50.2300">
    <property type="match status" value="2"/>
</dbReference>
<dbReference type="GO" id="GO:0003677">
    <property type="term" value="F:DNA binding"/>
    <property type="evidence" value="ECO:0007669"/>
    <property type="project" value="UniProtKB-KW"/>
</dbReference>
<keyword evidence="6" id="KW-1185">Reference proteome</keyword>
<gene>
    <name evidence="5" type="ORF">QUW08_07710</name>
</gene>
<evidence type="ECO:0000313" key="6">
    <source>
        <dbReference type="Proteomes" id="UP001529380"/>
    </source>
</evidence>
<keyword evidence="1" id="KW-0805">Transcription regulation</keyword>
<dbReference type="SUPFAM" id="SSF47413">
    <property type="entry name" value="lambda repressor-like DNA-binding domains"/>
    <property type="match status" value="1"/>
</dbReference>
<dbReference type="SMART" id="SM00354">
    <property type="entry name" value="HTH_LACI"/>
    <property type="match status" value="1"/>
</dbReference>
<name>A0ABT7UQL9_9FIRM</name>
<evidence type="ECO:0000313" key="5">
    <source>
        <dbReference type="EMBL" id="MDM8201176.1"/>
    </source>
</evidence>
<dbReference type="InterPro" id="IPR000843">
    <property type="entry name" value="HTH_LacI"/>
</dbReference>
<dbReference type="PANTHER" id="PTHR30146">
    <property type="entry name" value="LACI-RELATED TRANSCRIPTIONAL REPRESSOR"/>
    <property type="match status" value="1"/>
</dbReference>
<dbReference type="PANTHER" id="PTHR30146:SF109">
    <property type="entry name" value="HTH-TYPE TRANSCRIPTIONAL REGULATOR GALS"/>
    <property type="match status" value="1"/>
</dbReference>
<dbReference type="CDD" id="cd06267">
    <property type="entry name" value="PBP1_LacI_sugar_binding-like"/>
    <property type="match status" value="1"/>
</dbReference>
<organism evidence="5 6">
    <name type="scientific">Allofournierella massiliensis</name>
    <dbReference type="NCBI Taxonomy" id="1650663"/>
    <lineage>
        <taxon>Bacteria</taxon>
        <taxon>Bacillati</taxon>
        <taxon>Bacillota</taxon>
        <taxon>Clostridia</taxon>
        <taxon>Eubacteriales</taxon>
        <taxon>Oscillospiraceae</taxon>
        <taxon>Allofournierella</taxon>
    </lineage>
</organism>
<dbReference type="RefSeq" id="WP_289599771.1">
    <property type="nucleotide sequence ID" value="NZ_JAUDCL010000011.1"/>
</dbReference>
<sequence length="351" mass="39955">MKSGPTIKDIARAVGVTPATVSYVLNQNPKQSISAQTRERVMKAAQEMGYVPSSAAKVVRGSPSYCVGVAIEKDLNTNRFNLVLQGIRDKMEQQGYNLMLCGFERRHGIYADYVNNALERRVDGVIFIGRDNEGPTPEAEELILRHQIPFVVYDCGLEGRPYSTVELEYEKSSFEMTCRLLAEGAKTIFYIRPDLDNYQEVQREAGVRRAMSLYKNSRLIVERAPITKETMYHPDSNPNQSEDLYTARRLWPYVSQRVMPMLEDFTERDAVLLSWGMFINPVWELLNKVGRRVRLATLSNVFVSPILRDEVVSCRFLGYAAGEECARLLLKQLDGDRTPERVLVPMPVGRE</sequence>
<reference evidence="5 6" key="1">
    <citation type="submission" date="2023-06" db="EMBL/GenBank/DDBJ databases">
        <title>Identification and characterization of horizontal gene transfer across gut microbiota members of farm animals based on homology search.</title>
        <authorList>
            <person name="Schwarzerova J."/>
            <person name="Nykrynova M."/>
            <person name="Jureckova K."/>
            <person name="Cejkova D."/>
            <person name="Rychlik I."/>
        </authorList>
    </citation>
    <scope>NUCLEOTIDE SEQUENCE [LARGE SCALE GENOMIC DNA]</scope>
    <source>
        <strain evidence="5 6">ET340</strain>
    </source>
</reference>
<dbReference type="PROSITE" id="PS50932">
    <property type="entry name" value="HTH_LACI_2"/>
    <property type="match status" value="1"/>
</dbReference>
<protein>
    <submittedName>
        <fullName evidence="5">LacI family DNA-binding transcriptional regulator</fullName>
    </submittedName>
</protein>
<dbReference type="InterPro" id="IPR010982">
    <property type="entry name" value="Lambda_DNA-bd_dom_sf"/>
</dbReference>
<evidence type="ECO:0000256" key="1">
    <source>
        <dbReference type="ARBA" id="ARBA00023015"/>
    </source>
</evidence>
<dbReference type="Pfam" id="PF00356">
    <property type="entry name" value="LacI"/>
    <property type="match status" value="1"/>
</dbReference>
<keyword evidence="2 5" id="KW-0238">DNA-binding</keyword>
<feature type="domain" description="HTH lacI-type" evidence="4">
    <location>
        <begin position="5"/>
        <end position="61"/>
    </location>
</feature>
<comment type="caution">
    <text evidence="5">The sequence shown here is derived from an EMBL/GenBank/DDBJ whole genome shotgun (WGS) entry which is preliminary data.</text>
</comment>
<evidence type="ECO:0000259" key="4">
    <source>
        <dbReference type="PROSITE" id="PS50932"/>
    </source>
</evidence>
<dbReference type="Gene3D" id="1.10.260.40">
    <property type="entry name" value="lambda repressor-like DNA-binding domains"/>
    <property type="match status" value="1"/>
</dbReference>
<dbReference type="Proteomes" id="UP001529380">
    <property type="component" value="Unassembled WGS sequence"/>
</dbReference>
<dbReference type="CDD" id="cd01392">
    <property type="entry name" value="HTH_LacI"/>
    <property type="match status" value="1"/>
</dbReference>
<evidence type="ECO:0000256" key="2">
    <source>
        <dbReference type="ARBA" id="ARBA00023125"/>
    </source>
</evidence>
<evidence type="ECO:0000256" key="3">
    <source>
        <dbReference type="ARBA" id="ARBA00023163"/>
    </source>
</evidence>
<dbReference type="PROSITE" id="PS00356">
    <property type="entry name" value="HTH_LACI_1"/>
    <property type="match status" value="1"/>
</dbReference>
<accession>A0ABT7UQL9</accession>
<proteinExistence type="predicted"/>
<dbReference type="EMBL" id="JAUDCL010000011">
    <property type="protein sequence ID" value="MDM8201176.1"/>
    <property type="molecule type" value="Genomic_DNA"/>
</dbReference>
<keyword evidence="3" id="KW-0804">Transcription</keyword>
<dbReference type="InterPro" id="IPR028082">
    <property type="entry name" value="Peripla_BP_I"/>
</dbReference>